<comment type="similarity">
    <text evidence="2">Belongs to the glycosyl hydrolase 3 family.</text>
</comment>
<evidence type="ECO:0000256" key="4">
    <source>
        <dbReference type="ARBA" id="ARBA00022801"/>
    </source>
</evidence>
<dbReference type="GO" id="GO:0005975">
    <property type="term" value="P:carbohydrate metabolic process"/>
    <property type="evidence" value="ECO:0007669"/>
    <property type="project" value="InterPro"/>
</dbReference>
<dbReference type="PANTHER" id="PTHR30480:SF13">
    <property type="entry name" value="BETA-HEXOSAMINIDASE"/>
    <property type="match status" value="1"/>
</dbReference>
<dbReference type="PANTHER" id="PTHR30480">
    <property type="entry name" value="BETA-HEXOSAMINIDASE-RELATED"/>
    <property type="match status" value="1"/>
</dbReference>
<dbReference type="Pfam" id="PF00933">
    <property type="entry name" value="Glyco_hydro_3"/>
    <property type="match status" value="1"/>
</dbReference>
<keyword evidence="4" id="KW-0378">Hydrolase</keyword>
<evidence type="ECO:0000313" key="8">
    <source>
        <dbReference type="EMBL" id="KTD61841.1"/>
    </source>
</evidence>
<dbReference type="GO" id="GO:0009254">
    <property type="term" value="P:peptidoglycan turnover"/>
    <property type="evidence" value="ECO:0007669"/>
    <property type="project" value="TreeGrafter"/>
</dbReference>
<evidence type="ECO:0000256" key="1">
    <source>
        <dbReference type="ARBA" id="ARBA00001231"/>
    </source>
</evidence>
<accession>A0A0W0YY79</accession>
<proteinExistence type="inferred from homology"/>
<evidence type="ECO:0000256" key="6">
    <source>
        <dbReference type="SAM" id="SignalP"/>
    </source>
</evidence>
<dbReference type="InterPro" id="IPR017853">
    <property type="entry name" value="GH"/>
</dbReference>
<evidence type="ECO:0000256" key="5">
    <source>
        <dbReference type="ARBA" id="ARBA00023295"/>
    </source>
</evidence>
<evidence type="ECO:0000256" key="2">
    <source>
        <dbReference type="ARBA" id="ARBA00005336"/>
    </source>
</evidence>
<name>A0A0W0YY79_LEGSP</name>
<dbReference type="GO" id="GO:0004563">
    <property type="term" value="F:beta-N-acetylhexosaminidase activity"/>
    <property type="evidence" value="ECO:0007669"/>
    <property type="project" value="UniProtKB-EC"/>
</dbReference>
<comment type="catalytic activity">
    <reaction evidence="1">
        <text>Hydrolysis of terminal non-reducing N-acetyl-D-hexosamine residues in N-acetyl-beta-D-hexosaminides.</text>
        <dbReference type="EC" id="3.2.1.52"/>
    </reaction>
</comment>
<comment type="caution">
    <text evidence="8">The sequence shown here is derived from an EMBL/GenBank/DDBJ whole genome shotgun (WGS) entry which is preliminary data.</text>
</comment>
<dbReference type="SUPFAM" id="SSF51445">
    <property type="entry name" value="(Trans)glycosidases"/>
    <property type="match status" value="1"/>
</dbReference>
<protein>
    <recommendedName>
        <fullName evidence="3">beta-N-acetylhexosaminidase</fullName>
        <ecNumber evidence="3">3.2.1.52</ecNumber>
    </recommendedName>
</protein>
<feature type="signal peptide" evidence="6">
    <location>
        <begin position="1"/>
        <end position="21"/>
    </location>
</feature>
<organism evidence="8 9">
    <name type="scientific">Legionella spiritensis</name>
    <dbReference type="NCBI Taxonomy" id="452"/>
    <lineage>
        <taxon>Bacteria</taxon>
        <taxon>Pseudomonadati</taxon>
        <taxon>Pseudomonadota</taxon>
        <taxon>Gammaproteobacteria</taxon>
        <taxon>Legionellales</taxon>
        <taxon>Legionellaceae</taxon>
        <taxon>Legionella</taxon>
    </lineage>
</organism>
<feature type="domain" description="Glycoside hydrolase family 3 N-terminal" evidence="7">
    <location>
        <begin position="26"/>
        <end position="371"/>
    </location>
</feature>
<dbReference type="AlphaFoldDB" id="A0A0W0YY79"/>
<dbReference type="EMBL" id="LNYX01000031">
    <property type="protein sequence ID" value="KTD61841.1"/>
    <property type="molecule type" value="Genomic_DNA"/>
</dbReference>
<dbReference type="OrthoDB" id="9786661at2"/>
<evidence type="ECO:0000313" key="9">
    <source>
        <dbReference type="Proteomes" id="UP000054877"/>
    </source>
</evidence>
<evidence type="ECO:0000259" key="7">
    <source>
        <dbReference type="Pfam" id="PF00933"/>
    </source>
</evidence>
<dbReference type="PATRIC" id="fig|452.5.peg.2727"/>
<evidence type="ECO:0000256" key="3">
    <source>
        <dbReference type="ARBA" id="ARBA00012663"/>
    </source>
</evidence>
<dbReference type="InterPro" id="IPR050226">
    <property type="entry name" value="NagZ_Beta-hexosaminidase"/>
</dbReference>
<reference evidence="8 9" key="1">
    <citation type="submission" date="2015-11" db="EMBL/GenBank/DDBJ databases">
        <title>Genomic analysis of 38 Legionella species identifies large and diverse effector repertoires.</title>
        <authorList>
            <person name="Burstein D."/>
            <person name="Amaro F."/>
            <person name="Zusman T."/>
            <person name="Lifshitz Z."/>
            <person name="Cohen O."/>
            <person name="Gilbert J.A."/>
            <person name="Pupko T."/>
            <person name="Shuman H.A."/>
            <person name="Segal G."/>
        </authorList>
    </citation>
    <scope>NUCLEOTIDE SEQUENCE [LARGE SCALE GENOMIC DNA]</scope>
    <source>
        <strain evidence="8 9">Mt.St.Helens-9</strain>
    </source>
</reference>
<dbReference type="EC" id="3.2.1.52" evidence="3"/>
<keyword evidence="9" id="KW-1185">Reference proteome</keyword>
<dbReference type="Gene3D" id="3.20.20.300">
    <property type="entry name" value="Glycoside hydrolase, family 3, N-terminal domain"/>
    <property type="match status" value="1"/>
</dbReference>
<keyword evidence="6" id="KW-0732">Signal</keyword>
<dbReference type="InterPro" id="IPR001764">
    <property type="entry name" value="Glyco_hydro_3_N"/>
</dbReference>
<gene>
    <name evidence="8" type="ORF">Lspi_2471</name>
</gene>
<dbReference type="RefSeq" id="WP_058484361.1">
    <property type="nucleotide sequence ID" value="NZ_CAAAII010000011.1"/>
</dbReference>
<dbReference type="Proteomes" id="UP000054877">
    <property type="component" value="Unassembled WGS sequence"/>
</dbReference>
<keyword evidence="5" id="KW-0326">Glycosidase</keyword>
<feature type="chain" id="PRO_5006918082" description="beta-N-acetylhexosaminidase" evidence="6">
    <location>
        <begin position="22"/>
        <end position="378"/>
    </location>
</feature>
<dbReference type="InterPro" id="IPR036962">
    <property type="entry name" value="Glyco_hydro_3_N_sf"/>
</dbReference>
<sequence length="378" mass="42067">MRYLVLLAMLPGILYGEMAHANNASLRDKIGQMLIIGFNGKEIDNHSPVVKAINNENIGGVILFDYDYQTHKFDRNIDNPVQVKKLNEDLQHAAQKANASHHRPELPLLISIDYEGGQVTRLREDYGFPATIPAAEIGKKSLIEARHAAETMANTLQDAGFNLDFAPILDVDVNPENPVIGKKKRSFSEDPATVANYAAVFSTSFLNHGIQCAYKHFPGHGSSTTDSHVSFVDVSNTWDNKELFPYLSLLEDQQHCGMVMTAHIVNRQLDDSGLPATLSYKMLTGVLREQLSFEGVIITDDMQMKAISDHYKLAQSVTLAINAGVDMLIFGNQLSEKPQDPKQVIDIIESKVMSGEISQSRIEDAYQHIVTFKQTLKR</sequence>
<dbReference type="STRING" id="452.Lspi_2471"/>